<protein>
    <submittedName>
        <fullName evidence="2">DUF2262 domain-containing protein</fullName>
    </submittedName>
</protein>
<dbReference type="Proteomes" id="UP000673375">
    <property type="component" value="Unassembled WGS sequence"/>
</dbReference>
<name>A0ABS4CI51_9ENTE</name>
<feature type="domain" description="DUF2262" evidence="1">
    <location>
        <begin position="29"/>
        <end position="170"/>
    </location>
</feature>
<evidence type="ECO:0000313" key="3">
    <source>
        <dbReference type="Proteomes" id="UP000673375"/>
    </source>
</evidence>
<organism evidence="2 3">
    <name type="scientific">Enterococcus larvae</name>
    <dbReference type="NCBI Taxonomy" id="2794352"/>
    <lineage>
        <taxon>Bacteria</taxon>
        <taxon>Bacillati</taxon>
        <taxon>Bacillota</taxon>
        <taxon>Bacilli</taxon>
        <taxon>Lactobacillales</taxon>
        <taxon>Enterococcaceae</taxon>
        <taxon>Enterococcus</taxon>
    </lineage>
</organism>
<dbReference type="EMBL" id="JAEDXU010000002">
    <property type="protein sequence ID" value="MBP1045863.1"/>
    <property type="molecule type" value="Genomic_DNA"/>
</dbReference>
<gene>
    <name evidence="2" type="ORF">I6N96_06185</name>
</gene>
<evidence type="ECO:0000313" key="2">
    <source>
        <dbReference type="EMBL" id="MBP1045863.1"/>
    </source>
</evidence>
<reference evidence="2 3" key="1">
    <citation type="submission" date="2020-12" db="EMBL/GenBank/DDBJ databases">
        <title>Vagococcus allomyrinae sp. nov. and Enterococcus lavae sp. nov., isolated from the larvae of Allomyrina dichotoma.</title>
        <authorList>
            <person name="Lee S.D."/>
        </authorList>
    </citation>
    <scope>NUCLEOTIDE SEQUENCE [LARGE SCALE GENOMIC DNA]</scope>
    <source>
        <strain evidence="2 3">BWM-S5</strain>
    </source>
</reference>
<dbReference type="InterPro" id="IPR019260">
    <property type="entry name" value="DUF2262"/>
</dbReference>
<dbReference type="Pfam" id="PF10020">
    <property type="entry name" value="DUF2262"/>
    <property type="match status" value="1"/>
</dbReference>
<comment type="caution">
    <text evidence="2">The sequence shown here is derived from an EMBL/GenBank/DDBJ whole genome shotgun (WGS) entry which is preliminary data.</text>
</comment>
<keyword evidence="3" id="KW-1185">Reference proteome</keyword>
<accession>A0ABS4CI51</accession>
<evidence type="ECO:0000259" key="1">
    <source>
        <dbReference type="Pfam" id="PF10020"/>
    </source>
</evidence>
<proteinExistence type="predicted"/>
<sequence length="175" mass="19956">MGHVVVVQPIHEWKKEKGLTNYYVFSTDLWEKEVPFSVSLEKPLEELNIQEKYLLVKIVTKEINWVENNKEMLIDALVDDGMLELAEDWVSGAQEVEGKEACYEVENGQQVQLPISKKDFAGSLFFNSLGITFDADLADFSMTMYLECSPDYFAYHAINVSYNANHEIEVDGLCG</sequence>
<dbReference type="RefSeq" id="WP_209556660.1">
    <property type="nucleotide sequence ID" value="NZ_JAEDXU010000002.1"/>
</dbReference>